<keyword evidence="2" id="KW-1185">Reference proteome</keyword>
<dbReference type="Gene3D" id="2.40.70.10">
    <property type="entry name" value="Acid Proteases"/>
    <property type="match status" value="1"/>
</dbReference>
<evidence type="ECO:0000313" key="2">
    <source>
        <dbReference type="Proteomes" id="UP001433268"/>
    </source>
</evidence>
<evidence type="ECO:0008006" key="3">
    <source>
        <dbReference type="Google" id="ProtNLM"/>
    </source>
</evidence>
<organism evidence="1 2">
    <name type="scientific">Apiospora hydei</name>
    <dbReference type="NCBI Taxonomy" id="1337664"/>
    <lineage>
        <taxon>Eukaryota</taxon>
        <taxon>Fungi</taxon>
        <taxon>Dikarya</taxon>
        <taxon>Ascomycota</taxon>
        <taxon>Pezizomycotina</taxon>
        <taxon>Sordariomycetes</taxon>
        <taxon>Xylariomycetidae</taxon>
        <taxon>Amphisphaeriales</taxon>
        <taxon>Apiosporaceae</taxon>
        <taxon>Apiospora</taxon>
    </lineage>
</organism>
<dbReference type="Proteomes" id="UP001433268">
    <property type="component" value="Unassembled WGS sequence"/>
</dbReference>
<proteinExistence type="predicted"/>
<protein>
    <recommendedName>
        <fullName evidence="3">Peptidase A2 domain-containing protein</fullName>
    </recommendedName>
</protein>
<name>A0ABR1X7T2_9PEZI</name>
<evidence type="ECO:0000313" key="1">
    <source>
        <dbReference type="EMBL" id="KAK8091517.1"/>
    </source>
</evidence>
<accession>A0ABR1X7T2</accession>
<comment type="caution">
    <text evidence="1">The sequence shown here is derived from an EMBL/GenBank/DDBJ whole genome shotgun (WGS) entry which is preliminary data.</text>
</comment>
<dbReference type="InterPro" id="IPR021109">
    <property type="entry name" value="Peptidase_aspartic_dom_sf"/>
</dbReference>
<dbReference type="EMBL" id="JAQQWN010000003">
    <property type="protein sequence ID" value="KAK8091517.1"/>
    <property type="molecule type" value="Genomic_DNA"/>
</dbReference>
<dbReference type="RefSeq" id="XP_066673489.1">
    <property type="nucleotide sequence ID" value="XM_066806193.1"/>
</dbReference>
<dbReference type="GeneID" id="92039253"/>
<reference evidence="1 2" key="1">
    <citation type="submission" date="2023-01" db="EMBL/GenBank/DDBJ databases">
        <title>Analysis of 21 Apiospora genomes using comparative genomics revels a genus with tremendous synthesis potential of carbohydrate active enzymes and secondary metabolites.</title>
        <authorList>
            <person name="Sorensen T."/>
        </authorList>
    </citation>
    <scope>NUCLEOTIDE SEQUENCE [LARGE SCALE GENOMIC DNA]</scope>
    <source>
        <strain evidence="1 2">CBS 114990</strain>
    </source>
</reference>
<sequence>MDDQYYDPESVIPRNSPFLQAIPNFDPSHEERGTSGAFEIDDYGLVSTSYQEMSQSVNITKNTPWKTELRVTGNPTPSDTSAGPLGHPLDSLLFRNAQPDVRESFFRPPPQDYPLVEPLDESQLVVSDHELELPVINPTRQAENLPTEHSIHSPDYLPLSPPLYSLVSPPYYSTSMPSPAHSLPMLSPYPVSPPVRLYGTQPVMPEDGMEDPPGIGPALFKRNPIFKGRRRHERKRLGLPILFEGQLSNVATVACADTGADSNIIAYEMAKSLALPILTADDGVKEFQLANGKVVKSIGTVSSNCDLAPGQPSMLAGLACFFYVFETLAVPLILGMPFLEETETLSKYRDRFVEQTVPFGLTLQFNLIGSPARSLLCTLGGEWATANTDSGSDADFLSAKYAHSREFQVEPNQETIMFADGSTDVTDGLVRLPLSIENMPTTTLEFHVFGSLTHDVIVGKFIFIPVIPNTLNAFEPNPIIIGHGSNGKHNPIITNNRDVCMQIRRVHSRPIPDAISLKFTRQRPCVF</sequence>
<dbReference type="CDD" id="cd00303">
    <property type="entry name" value="retropepsin_like"/>
    <property type="match status" value="2"/>
</dbReference>
<gene>
    <name evidence="1" type="ORF">PG997_001878</name>
</gene>